<dbReference type="InterPro" id="IPR001940">
    <property type="entry name" value="Peptidase_S1C"/>
</dbReference>
<gene>
    <name evidence="8" type="ORF">WCY31_05890</name>
</gene>
<dbReference type="PANTHER" id="PTHR43343:SF3">
    <property type="entry name" value="PROTEASE DO-LIKE 8, CHLOROPLASTIC"/>
    <property type="match status" value="1"/>
</dbReference>
<feature type="signal peptide" evidence="6">
    <location>
        <begin position="1"/>
        <end position="20"/>
    </location>
</feature>
<dbReference type="InterPro" id="IPR051201">
    <property type="entry name" value="Chloro_Bact_Ser_Proteases"/>
</dbReference>
<dbReference type="RefSeq" id="WP_345971369.1">
    <property type="nucleotide sequence ID" value="NZ_CP147920.1"/>
</dbReference>
<evidence type="ECO:0000256" key="6">
    <source>
        <dbReference type="SAM" id="SignalP"/>
    </source>
</evidence>
<keyword evidence="2 6" id="KW-0732">Signal</keyword>
<reference evidence="8 9" key="1">
    <citation type="submission" date="2024-03" db="EMBL/GenBank/DDBJ databases">
        <title>Sulfurimonas sp. HSL3-1.</title>
        <authorList>
            <person name="Wang S."/>
        </authorList>
    </citation>
    <scope>NUCLEOTIDE SEQUENCE [LARGE SCALE GENOMIC DNA]</scope>
    <source>
        <strain evidence="8 9">HSL3-1</strain>
    </source>
</reference>
<dbReference type="PROSITE" id="PS50106">
    <property type="entry name" value="PDZ"/>
    <property type="match status" value="1"/>
</dbReference>
<keyword evidence="4 8" id="KW-0378">Hydrolase</keyword>
<dbReference type="InterPro" id="IPR011782">
    <property type="entry name" value="Pept_S1C_Do"/>
</dbReference>
<dbReference type="Gene3D" id="2.30.42.60">
    <property type="match status" value="1"/>
</dbReference>
<dbReference type="PRINTS" id="PR00834">
    <property type="entry name" value="PROTEASES2C"/>
</dbReference>
<proteinExistence type="predicted"/>
<evidence type="ECO:0000256" key="4">
    <source>
        <dbReference type="ARBA" id="ARBA00022801"/>
    </source>
</evidence>
<feature type="chain" id="PRO_5046803297" evidence="6">
    <location>
        <begin position="21"/>
        <end position="463"/>
    </location>
</feature>
<sequence length="463" mass="50143">MPRRYLLLSSILSAVLTLQAAAVTFDEMPPVTKRVMPNGPNEVLSFSPAVERAKASIVYISSKQTRSQKYMEQMHPFFEQFFGRRYNPNPHRQSLGSGVIVTKDGYIVTNNHVVEDADTIMVKLPDSQKEYRAKLVGSDPKSDIAVIRIDAEGLTPIRMGSSAELQIGDIVFAIGNPFGVGLSVSQGIVSAQHKSGIGINEYENFIQTDASINPGNSGGALVDSRGALIGINSAIITRSGGNNGIGFAIEVDMVKSIAKKLIEDGSVTRGYLGVSIGNMTKELQSLYKHEQGALLNDIVVDSPAAKAGLKRGDLIIAVDGDPIRNAADLKNRVGMYRPGSRVKITYERDGDTDSVYVNLTDLGEHDTNDADAVFEGVSLQNIDAQQRYRLRIPDDVEGVLVTEVDAESDAAMQGIRPGDIIVQLENTPVTDIASLVKAHKNAKGKIKRVYVYRKGQVYVVALP</sequence>
<dbReference type="InterPro" id="IPR036034">
    <property type="entry name" value="PDZ_sf"/>
</dbReference>
<dbReference type="GO" id="GO:0016787">
    <property type="term" value="F:hydrolase activity"/>
    <property type="evidence" value="ECO:0007669"/>
    <property type="project" value="UniProtKB-KW"/>
</dbReference>
<dbReference type="Pfam" id="PF13180">
    <property type="entry name" value="PDZ_2"/>
    <property type="match status" value="2"/>
</dbReference>
<dbReference type="Gene3D" id="2.40.10.120">
    <property type="match status" value="1"/>
</dbReference>
<evidence type="ECO:0000313" key="9">
    <source>
        <dbReference type="Proteomes" id="UP001447842"/>
    </source>
</evidence>
<dbReference type="SUPFAM" id="SSF50494">
    <property type="entry name" value="Trypsin-like serine proteases"/>
    <property type="match status" value="1"/>
</dbReference>
<dbReference type="PANTHER" id="PTHR43343">
    <property type="entry name" value="PEPTIDASE S12"/>
    <property type="match status" value="1"/>
</dbReference>
<dbReference type="SUPFAM" id="SSF50156">
    <property type="entry name" value="PDZ domain-like"/>
    <property type="match status" value="2"/>
</dbReference>
<name>A0ABZ3HEA9_9BACT</name>
<evidence type="ECO:0000256" key="1">
    <source>
        <dbReference type="ARBA" id="ARBA00022670"/>
    </source>
</evidence>
<keyword evidence="5" id="KW-0720">Serine protease</keyword>
<dbReference type="InterPro" id="IPR001478">
    <property type="entry name" value="PDZ"/>
</dbReference>
<dbReference type="EMBL" id="CP147920">
    <property type="protein sequence ID" value="XAU16238.1"/>
    <property type="molecule type" value="Genomic_DNA"/>
</dbReference>
<keyword evidence="1" id="KW-0645">Protease</keyword>
<dbReference type="SMART" id="SM00228">
    <property type="entry name" value="PDZ"/>
    <property type="match status" value="2"/>
</dbReference>
<dbReference type="Proteomes" id="UP001447842">
    <property type="component" value="Chromosome"/>
</dbReference>
<evidence type="ECO:0000256" key="3">
    <source>
        <dbReference type="ARBA" id="ARBA00022737"/>
    </source>
</evidence>
<evidence type="ECO:0000259" key="7">
    <source>
        <dbReference type="PROSITE" id="PS50106"/>
    </source>
</evidence>
<dbReference type="EC" id="3.4.21.107" evidence="8"/>
<keyword evidence="9" id="KW-1185">Reference proteome</keyword>
<evidence type="ECO:0000313" key="8">
    <source>
        <dbReference type="EMBL" id="XAU16238.1"/>
    </source>
</evidence>
<dbReference type="NCBIfam" id="TIGR02037">
    <property type="entry name" value="degP_htrA_DO"/>
    <property type="match status" value="1"/>
</dbReference>
<accession>A0ABZ3HEA9</accession>
<dbReference type="InterPro" id="IPR009003">
    <property type="entry name" value="Peptidase_S1_PA"/>
</dbReference>
<protein>
    <submittedName>
        <fullName evidence="8">Do family serine endopeptidase</fullName>
        <ecNumber evidence="8">3.4.21.107</ecNumber>
    </submittedName>
</protein>
<dbReference type="Gene3D" id="2.30.42.10">
    <property type="match status" value="1"/>
</dbReference>
<organism evidence="8 9">
    <name type="scientific">Sulfurimonas diazotrophicus</name>
    <dbReference type="NCBI Taxonomy" id="3131939"/>
    <lineage>
        <taxon>Bacteria</taxon>
        <taxon>Pseudomonadati</taxon>
        <taxon>Campylobacterota</taxon>
        <taxon>Epsilonproteobacteria</taxon>
        <taxon>Campylobacterales</taxon>
        <taxon>Sulfurimonadaceae</taxon>
        <taxon>Sulfurimonas</taxon>
    </lineage>
</organism>
<feature type="domain" description="PDZ" evidence="7">
    <location>
        <begin position="261"/>
        <end position="350"/>
    </location>
</feature>
<keyword evidence="3" id="KW-0677">Repeat</keyword>
<evidence type="ECO:0000256" key="2">
    <source>
        <dbReference type="ARBA" id="ARBA00022729"/>
    </source>
</evidence>
<evidence type="ECO:0000256" key="5">
    <source>
        <dbReference type="ARBA" id="ARBA00022825"/>
    </source>
</evidence>
<dbReference type="Pfam" id="PF13365">
    <property type="entry name" value="Trypsin_2"/>
    <property type="match status" value="1"/>
</dbReference>